<keyword evidence="4" id="KW-0472">Membrane</keyword>
<gene>
    <name evidence="8" type="ORF">Mucpa_4562</name>
</gene>
<organism evidence="8 9">
    <name type="scientific">Mucilaginibacter paludis DSM 18603</name>
    <dbReference type="NCBI Taxonomy" id="714943"/>
    <lineage>
        <taxon>Bacteria</taxon>
        <taxon>Pseudomonadati</taxon>
        <taxon>Bacteroidota</taxon>
        <taxon>Sphingobacteriia</taxon>
        <taxon>Sphingobacteriales</taxon>
        <taxon>Sphingobacteriaceae</taxon>
        <taxon>Mucilaginibacter</taxon>
    </lineage>
</organism>
<dbReference type="AlphaFoldDB" id="H1Y732"/>
<dbReference type="eggNOG" id="COG0702">
    <property type="taxonomic scope" value="Bacteria"/>
</dbReference>
<feature type="domain" description="SusD-like N-terminal" evidence="7">
    <location>
        <begin position="89"/>
        <end position="220"/>
    </location>
</feature>
<evidence type="ECO:0000259" key="7">
    <source>
        <dbReference type="Pfam" id="PF14322"/>
    </source>
</evidence>
<dbReference type="InterPro" id="IPR033985">
    <property type="entry name" value="SusD-like_N"/>
</dbReference>
<dbReference type="CDD" id="cd08977">
    <property type="entry name" value="SusD"/>
    <property type="match status" value="1"/>
</dbReference>
<dbReference type="OrthoDB" id="993981at2"/>
<dbReference type="Pfam" id="PF07980">
    <property type="entry name" value="SusD_RagB"/>
    <property type="match status" value="1"/>
</dbReference>
<reference evidence="8" key="1">
    <citation type="submission" date="2011-09" db="EMBL/GenBank/DDBJ databases">
        <title>The permanent draft genome of Mucilaginibacter paludis DSM 18603.</title>
        <authorList>
            <consortium name="US DOE Joint Genome Institute (JGI-PGF)"/>
            <person name="Lucas S."/>
            <person name="Han J."/>
            <person name="Lapidus A."/>
            <person name="Bruce D."/>
            <person name="Goodwin L."/>
            <person name="Pitluck S."/>
            <person name="Peters L."/>
            <person name="Kyrpides N."/>
            <person name="Mavromatis K."/>
            <person name="Ivanova N."/>
            <person name="Mikhailova N."/>
            <person name="Held B."/>
            <person name="Detter J.C."/>
            <person name="Tapia R."/>
            <person name="Han C."/>
            <person name="Land M."/>
            <person name="Hauser L."/>
            <person name="Markowitz V."/>
            <person name="Cheng J.-F."/>
            <person name="Hugenholtz P."/>
            <person name="Woyke T."/>
            <person name="Wu D."/>
            <person name="Tindall B."/>
            <person name="Brambilla E."/>
            <person name="Klenk H.-P."/>
            <person name="Eisen J.A."/>
        </authorList>
    </citation>
    <scope>NUCLEOTIDE SEQUENCE [LARGE SCALE GENOMIC DNA]</scope>
    <source>
        <strain evidence="8">DSM 18603</strain>
    </source>
</reference>
<evidence type="ECO:0000256" key="1">
    <source>
        <dbReference type="ARBA" id="ARBA00004442"/>
    </source>
</evidence>
<dbReference type="Pfam" id="PF14322">
    <property type="entry name" value="SusD-like_3"/>
    <property type="match status" value="1"/>
</dbReference>
<evidence type="ECO:0000256" key="5">
    <source>
        <dbReference type="ARBA" id="ARBA00023237"/>
    </source>
</evidence>
<dbReference type="STRING" id="714943.Mucpa_4562"/>
<evidence type="ECO:0000256" key="4">
    <source>
        <dbReference type="ARBA" id="ARBA00023136"/>
    </source>
</evidence>
<sequence length="496" mass="54203">MKNSIYIIIGLLAVLSSCSKQLNQQPVSSLATTNFYSNNNDFLQAVNGAYYQLRAYPDQTLWLSEMRSDNINAVSDGNRDWDGINTFSPNITTVGFISSAWKNNFNGIYNANTVLDALSTKGSVIGSSALVTRYTAECRFLRAFYYFNLVKLFGKVPLVTKPLTADEVNTVQRSPVADVYTQIISDLQYAASNLPASYTGSDIGRATSYAAKGILGQVYLTRSGPTYSVEGPGLNSNEYDKALSVFNEIIASNQYSFLPDYASIFSYTNENNKEVLFDVQYASSIDGASFPSDLVPVAYWTSLGISNTYGNGYGSSSFPVTANLKNSYTVGTVSGTDVRYPFNVATTYTKSPFIKKYIDISKKGTSGTDWPINFIVLRYTDILLMKAECILHGAAGTQADVDGIVNQVRARAGVGALSNVTLNTLIEERRREFVGEGLRWNDLVREGLAVTTMNAWIAGDAITTISAVVPNYIIYPVPATEIQTKAGLYTQNPGYN</sequence>
<comment type="subcellular location">
    <subcellularLocation>
        <location evidence="1">Cell outer membrane</location>
    </subcellularLocation>
</comment>
<dbReference type="InterPro" id="IPR012944">
    <property type="entry name" value="SusD_RagB_dom"/>
</dbReference>
<evidence type="ECO:0000256" key="2">
    <source>
        <dbReference type="ARBA" id="ARBA00006275"/>
    </source>
</evidence>
<protein>
    <submittedName>
        <fullName evidence="8">RagB/SusD domain-containing protein</fullName>
    </submittedName>
</protein>
<name>H1Y732_9SPHI</name>
<dbReference type="EMBL" id="CM001403">
    <property type="protein sequence ID" value="EHQ28651.1"/>
    <property type="molecule type" value="Genomic_DNA"/>
</dbReference>
<keyword evidence="5" id="KW-0998">Cell outer membrane</keyword>
<dbReference type="InterPro" id="IPR011990">
    <property type="entry name" value="TPR-like_helical_dom_sf"/>
</dbReference>
<evidence type="ECO:0000313" key="8">
    <source>
        <dbReference type="EMBL" id="EHQ28651.1"/>
    </source>
</evidence>
<dbReference type="GO" id="GO:0009279">
    <property type="term" value="C:cell outer membrane"/>
    <property type="evidence" value="ECO:0007669"/>
    <property type="project" value="UniProtKB-SubCell"/>
</dbReference>
<feature type="domain" description="RagB/SusD" evidence="6">
    <location>
        <begin position="348"/>
        <end position="495"/>
    </location>
</feature>
<dbReference type="RefSeq" id="WP_008509528.1">
    <property type="nucleotide sequence ID" value="NZ_CM001403.1"/>
</dbReference>
<dbReference type="PROSITE" id="PS51257">
    <property type="entry name" value="PROKAR_LIPOPROTEIN"/>
    <property type="match status" value="1"/>
</dbReference>
<evidence type="ECO:0000259" key="6">
    <source>
        <dbReference type="Pfam" id="PF07980"/>
    </source>
</evidence>
<dbReference type="SUPFAM" id="SSF48452">
    <property type="entry name" value="TPR-like"/>
    <property type="match status" value="1"/>
</dbReference>
<proteinExistence type="inferred from homology"/>
<dbReference type="Proteomes" id="UP000002774">
    <property type="component" value="Chromosome"/>
</dbReference>
<accession>H1Y732</accession>
<keyword evidence="9" id="KW-1185">Reference proteome</keyword>
<dbReference type="Gene3D" id="1.25.40.390">
    <property type="match status" value="1"/>
</dbReference>
<evidence type="ECO:0000313" key="9">
    <source>
        <dbReference type="Proteomes" id="UP000002774"/>
    </source>
</evidence>
<dbReference type="HOGENOM" id="CLU_015553_1_4_10"/>
<keyword evidence="3" id="KW-0732">Signal</keyword>
<evidence type="ECO:0000256" key="3">
    <source>
        <dbReference type="ARBA" id="ARBA00022729"/>
    </source>
</evidence>
<comment type="similarity">
    <text evidence="2">Belongs to the SusD family.</text>
</comment>